<dbReference type="Gene3D" id="3.40.50.2300">
    <property type="match status" value="1"/>
</dbReference>
<accession>A0A7J4ZN64</accession>
<keyword evidence="3" id="KW-1185">Reference proteome</keyword>
<gene>
    <name evidence="2" type="ORF">F6V25_13775</name>
</gene>
<dbReference type="RefSeq" id="WP_151129117.1">
    <property type="nucleotide sequence ID" value="NZ_VZQZ01000009.1"/>
</dbReference>
<dbReference type="AlphaFoldDB" id="A0A7J4ZN64"/>
<reference evidence="2 3" key="1">
    <citation type="submission" date="2019-09" db="EMBL/GenBank/DDBJ databases">
        <title>Geobacter sp. Red96, a novel strain isolated from paddy soil.</title>
        <authorList>
            <person name="Xu Z."/>
            <person name="Masuda Y."/>
            <person name="Itoh H."/>
            <person name="Senoo K."/>
        </authorList>
    </citation>
    <scope>NUCLEOTIDE SEQUENCE [LARGE SCALE GENOMIC DNA]</scope>
    <source>
        <strain evidence="2 3">Red96</strain>
    </source>
</reference>
<dbReference type="InterPro" id="IPR011006">
    <property type="entry name" value="CheY-like_superfamily"/>
</dbReference>
<evidence type="ECO:0000313" key="3">
    <source>
        <dbReference type="Proteomes" id="UP000420562"/>
    </source>
</evidence>
<name>A0A7J4ZN64_9BACT</name>
<proteinExistence type="predicted"/>
<dbReference type="PANTHER" id="PTHR44591:SF25">
    <property type="entry name" value="CHEMOTAXIS TWO-COMPONENT RESPONSE REGULATOR"/>
    <property type="match status" value="1"/>
</dbReference>
<keyword evidence="1" id="KW-0597">Phosphoprotein</keyword>
<dbReference type="PANTHER" id="PTHR44591">
    <property type="entry name" value="STRESS RESPONSE REGULATOR PROTEIN 1"/>
    <property type="match status" value="1"/>
</dbReference>
<dbReference type="EMBL" id="VZQZ01000009">
    <property type="protein sequence ID" value="KAB0664237.1"/>
    <property type="molecule type" value="Genomic_DNA"/>
</dbReference>
<organism evidence="2 3">
    <name type="scientific">Oryzomonas japonica</name>
    <dbReference type="NCBI Taxonomy" id="2603858"/>
    <lineage>
        <taxon>Bacteria</taxon>
        <taxon>Pseudomonadati</taxon>
        <taxon>Thermodesulfobacteriota</taxon>
        <taxon>Desulfuromonadia</taxon>
        <taxon>Geobacterales</taxon>
        <taxon>Geobacteraceae</taxon>
        <taxon>Oryzomonas</taxon>
    </lineage>
</organism>
<evidence type="ECO:0000256" key="1">
    <source>
        <dbReference type="ARBA" id="ARBA00022553"/>
    </source>
</evidence>
<dbReference type="Proteomes" id="UP000420562">
    <property type="component" value="Unassembled WGS sequence"/>
</dbReference>
<protein>
    <submittedName>
        <fullName evidence="2">Response regulator</fullName>
    </submittedName>
</protein>
<comment type="caution">
    <text evidence="2">The sequence shown here is derived from an EMBL/GenBank/DDBJ whole genome shotgun (WGS) entry which is preliminary data.</text>
</comment>
<sequence>MSEQAVTDRELWILGVQAESGRGQVLTSYLESGGYKNRLERLENVASGRPLGIILDISPFSDDGWGLLRQIKSDPTTRNIPILPVFLSEKGAIGGVFPVAGFFTLPVDDHYLLERLAVYGLTEDAETWDLQALVVSRSGEENLARAVESVGFEIVKGYTGKEAMALISIRPKYLVFSTLMLPDMSAFELLEKIRLYPYSRNTPLFVLLKEEMKEGEKKAMAREVANLVSKKQLTCEEFLGYLRRRE</sequence>
<dbReference type="InterPro" id="IPR050595">
    <property type="entry name" value="Bact_response_regulator"/>
</dbReference>
<evidence type="ECO:0000313" key="2">
    <source>
        <dbReference type="EMBL" id="KAB0664237.1"/>
    </source>
</evidence>
<dbReference type="SUPFAM" id="SSF52172">
    <property type="entry name" value="CheY-like"/>
    <property type="match status" value="2"/>
</dbReference>